<evidence type="ECO:0000256" key="1">
    <source>
        <dbReference type="SAM" id="MobiDB-lite"/>
    </source>
</evidence>
<keyword evidence="3" id="KW-0131">Cell cycle</keyword>
<dbReference type="InterPro" id="IPR003494">
    <property type="entry name" value="SHS2_FtsA"/>
</dbReference>
<dbReference type="RefSeq" id="WP_135659426.1">
    <property type="nucleotide sequence ID" value="NZ_SRMQ01000006.1"/>
</dbReference>
<comment type="caution">
    <text evidence="3">The sequence shown here is derived from an EMBL/GenBank/DDBJ whole genome shotgun (WGS) entry which is preliminary data.</text>
</comment>
<dbReference type="GO" id="GO:0051301">
    <property type="term" value="P:cell division"/>
    <property type="evidence" value="ECO:0007669"/>
    <property type="project" value="UniProtKB-KW"/>
</dbReference>
<dbReference type="PANTHER" id="PTHR32432:SF3">
    <property type="entry name" value="ETHANOLAMINE UTILIZATION PROTEIN EUTJ"/>
    <property type="match status" value="1"/>
</dbReference>
<feature type="region of interest" description="Disordered" evidence="1">
    <location>
        <begin position="597"/>
        <end position="623"/>
    </location>
</feature>
<dbReference type="SMART" id="SM00842">
    <property type="entry name" value="FtsA"/>
    <property type="match status" value="1"/>
</dbReference>
<dbReference type="Gene3D" id="3.30.420.40">
    <property type="match status" value="2"/>
</dbReference>
<organism evidence="3 4">
    <name type="scientific">Caproiciproducens galactitolivorans</name>
    <dbReference type="NCBI Taxonomy" id="642589"/>
    <lineage>
        <taxon>Bacteria</taxon>
        <taxon>Bacillati</taxon>
        <taxon>Bacillota</taxon>
        <taxon>Clostridia</taxon>
        <taxon>Eubacteriales</taxon>
        <taxon>Acutalibacteraceae</taxon>
        <taxon>Caproiciproducens</taxon>
    </lineage>
</organism>
<feature type="domain" description="SHS2" evidence="2">
    <location>
        <begin position="21"/>
        <end position="219"/>
    </location>
</feature>
<accession>A0A4Z0YHB5</accession>
<gene>
    <name evidence="3" type="primary">ftsA</name>
    <name evidence="3" type="ORF">CAGA_15170</name>
</gene>
<protein>
    <submittedName>
        <fullName evidence="3">Cell division protein FtsA</fullName>
    </submittedName>
</protein>
<keyword evidence="3" id="KW-0132">Cell division</keyword>
<dbReference type="EMBL" id="SRMQ01000006">
    <property type="protein sequence ID" value="TGJ76312.1"/>
    <property type="molecule type" value="Genomic_DNA"/>
</dbReference>
<dbReference type="InterPro" id="IPR050696">
    <property type="entry name" value="FtsA/MreB"/>
</dbReference>
<feature type="compositionally biased region" description="Basic and acidic residues" evidence="1">
    <location>
        <begin position="608"/>
        <end position="619"/>
    </location>
</feature>
<sequence>MQMETQKEQNTATGETPEDYVFALDIGTRSVIGVVGEMDGEMLRILAVETVEHPKRAMIDGQIEDIEQVSRIAGIVKSRLEKRLGYPLRHVCVAAAGRALRTQRASYEMDLNPSQSIDEETISRLEAGAIEAAECQFAPETDDGNQPVFYLVGYSVVQYLLDDYPISNLLDHRGQRIRVEVIATFLPREVVDSLYTTMHKTGLEVASLTLEPIAAMNAAIPQKLRLLNLALVDIGAGTSDIAISKDGGVVGYTMATIAGDEITEAIMKKYLVDFTAAEDIKMKMSGESEISFKDILGFEHTVAPEEVKRETEPVMRTLCKEICDRIIEANGGAPSAVFLVGGGSKLPGLCECVAEYLKLPPTRAAIGGNNFLMHVSSSDTDVTGPEFATPLGIAVSAALNLINDSFSIRLNGSRAKLFRSGKLTVLDVLLMNGYTYSQFISRSGQSMIIELNGEKKVLYGGHPKPARILLNGEESGITAIIKAGDEILFEPAVPGENAHPSLGDVVHFQEPCKVFFNGMEVEIGTHASVNGQPAKPEQKLCARDKVRTYSVGTLRELLRYLGEDEERACTINGKPAEPDTVLSKDDRIEYAQAVVDQQPVSQPVQPEPRPEATPTKEPDSAPAENKVHITLNHAPLLLDPKPDKTPYRLIDMLNLVDIDLSKPQGNIVLHVNGQDAAYLQTLADGDYVDIYWKKRQ</sequence>
<dbReference type="SUPFAM" id="SSF53067">
    <property type="entry name" value="Actin-like ATPase domain"/>
    <property type="match status" value="2"/>
</dbReference>
<dbReference type="CDD" id="cd24004">
    <property type="entry name" value="ASKHA_NBD_PilM-like"/>
    <property type="match status" value="1"/>
</dbReference>
<dbReference type="OrthoDB" id="9768127at2"/>
<proteinExistence type="predicted"/>
<evidence type="ECO:0000313" key="4">
    <source>
        <dbReference type="Proteomes" id="UP000297714"/>
    </source>
</evidence>
<reference evidence="3 4" key="1">
    <citation type="submission" date="2019-04" db="EMBL/GenBank/DDBJ databases">
        <authorList>
            <person name="Poehlein A."/>
            <person name="Bengelsdorf F.R."/>
            <person name="Duerre P."/>
            <person name="Daniel R."/>
        </authorList>
    </citation>
    <scope>NUCLEOTIDE SEQUENCE [LARGE SCALE GENOMIC DNA]</scope>
    <source>
        <strain evidence="3 4">BS-1</strain>
    </source>
</reference>
<dbReference type="Pfam" id="PF14450">
    <property type="entry name" value="FtsA"/>
    <property type="match status" value="1"/>
</dbReference>
<dbReference type="AlphaFoldDB" id="A0A4Z0YHB5"/>
<keyword evidence="4" id="KW-1185">Reference proteome</keyword>
<dbReference type="InterPro" id="IPR043129">
    <property type="entry name" value="ATPase_NBD"/>
</dbReference>
<dbReference type="Proteomes" id="UP000297714">
    <property type="component" value="Unassembled WGS sequence"/>
</dbReference>
<name>A0A4Z0YHB5_9FIRM</name>
<dbReference type="PANTHER" id="PTHR32432">
    <property type="entry name" value="CELL DIVISION PROTEIN FTSA-RELATED"/>
    <property type="match status" value="1"/>
</dbReference>
<evidence type="ECO:0000259" key="2">
    <source>
        <dbReference type="SMART" id="SM00842"/>
    </source>
</evidence>
<evidence type="ECO:0000313" key="3">
    <source>
        <dbReference type="EMBL" id="TGJ76312.1"/>
    </source>
</evidence>